<evidence type="ECO:0000313" key="9">
    <source>
        <dbReference type="EMBL" id="MBC2603920.1"/>
    </source>
</evidence>
<evidence type="ECO:0000256" key="1">
    <source>
        <dbReference type="ARBA" id="ARBA00004651"/>
    </source>
</evidence>
<keyword evidence="6 7" id="KW-0472">Membrane</keyword>
<keyword evidence="4 7" id="KW-0812">Transmembrane</keyword>
<dbReference type="InterPro" id="IPR000515">
    <property type="entry name" value="MetI-like"/>
</dbReference>
<dbReference type="GO" id="GO:0055085">
    <property type="term" value="P:transmembrane transport"/>
    <property type="evidence" value="ECO:0007669"/>
    <property type="project" value="InterPro"/>
</dbReference>
<dbReference type="EMBL" id="JACHVA010000136">
    <property type="protein sequence ID" value="MBC2603920.1"/>
    <property type="molecule type" value="Genomic_DNA"/>
</dbReference>
<feature type="transmembrane region" description="Helical" evidence="7">
    <location>
        <begin position="228"/>
        <end position="247"/>
    </location>
</feature>
<dbReference type="Proteomes" id="UP000525652">
    <property type="component" value="Unassembled WGS sequence"/>
</dbReference>
<feature type="domain" description="ABC transmembrane type-1" evidence="8">
    <location>
        <begin position="319"/>
        <end position="519"/>
    </location>
</feature>
<protein>
    <submittedName>
        <fullName evidence="9">Iron ABC transporter permease</fullName>
    </submittedName>
</protein>
<dbReference type="Gene3D" id="1.10.3720.10">
    <property type="entry name" value="MetI-like"/>
    <property type="match status" value="2"/>
</dbReference>
<keyword evidence="10" id="KW-1185">Reference proteome</keyword>
<dbReference type="PANTHER" id="PTHR30183:SF2">
    <property type="entry name" value="IRON UTILIZATION PROTEIN"/>
    <property type="match status" value="1"/>
</dbReference>
<organism evidence="9 10">
    <name type="scientific">Puniceicoccus vermicola</name>
    <dbReference type="NCBI Taxonomy" id="388746"/>
    <lineage>
        <taxon>Bacteria</taxon>
        <taxon>Pseudomonadati</taxon>
        <taxon>Verrucomicrobiota</taxon>
        <taxon>Opitutia</taxon>
        <taxon>Puniceicoccales</taxon>
        <taxon>Puniceicoccaceae</taxon>
        <taxon>Puniceicoccus</taxon>
    </lineage>
</organism>
<feature type="domain" description="ABC transmembrane type-1" evidence="8">
    <location>
        <begin position="42"/>
        <end position="251"/>
    </location>
</feature>
<feature type="transmembrane region" description="Helical" evidence="7">
    <location>
        <begin position="130"/>
        <end position="153"/>
    </location>
</feature>
<gene>
    <name evidence="9" type="ORF">H5P30_19240</name>
</gene>
<feature type="transmembrane region" description="Helical" evidence="7">
    <location>
        <begin position="451"/>
        <end position="468"/>
    </location>
</feature>
<keyword evidence="2 7" id="KW-0813">Transport</keyword>
<dbReference type="FunFam" id="1.10.3720.10:FF:000088">
    <property type="entry name" value="Iron(III) ABC transporter, permease protein"/>
    <property type="match status" value="1"/>
</dbReference>
<proteinExistence type="inferred from homology"/>
<name>A0A7X1E5R7_9BACT</name>
<dbReference type="AlphaFoldDB" id="A0A7X1E5R7"/>
<feature type="transmembrane region" description="Helical" evidence="7">
    <location>
        <begin position="278"/>
        <end position="298"/>
    </location>
</feature>
<feature type="transmembrane region" description="Helical" evidence="7">
    <location>
        <begin position="361"/>
        <end position="381"/>
    </location>
</feature>
<dbReference type="SUPFAM" id="SSF161098">
    <property type="entry name" value="MetI-like"/>
    <property type="match status" value="2"/>
</dbReference>
<dbReference type="Pfam" id="PF00528">
    <property type="entry name" value="BPD_transp_1"/>
    <property type="match status" value="2"/>
</dbReference>
<dbReference type="CDD" id="cd06261">
    <property type="entry name" value="TM_PBP2"/>
    <property type="match status" value="2"/>
</dbReference>
<feature type="transmembrane region" description="Helical" evidence="7">
    <location>
        <begin position="174"/>
        <end position="196"/>
    </location>
</feature>
<evidence type="ECO:0000256" key="4">
    <source>
        <dbReference type="ARBA" id="ARBA00022692"/>
    </source>
</evidence>
<feature type="transmembrane region" description="Helical" evidence="7">
    <location>
        <begin position="393"/>
        <end position="415"/>
    </location>
</feature>
<evidence type="ECO:0000259" key="8">
    <source>
        <dbReference type="PROSITE" id="PS50928"/>
    </source>
</evidence>
<evidence type="ECO:0000256" key="5">
    <source>
        <dbReference type="ARBA" id="ARBA00022989"/>
    </source>
</evidence>
<comment type="caution">
    <text evidence="9">The sequence shown here is derived from an EMBL/GenBank/DDBJ whole genome shotgun (WGS) entry which is preliminary data.</text>
</comment>
<accession>A0A7X1E5R7</accession>
<keyword evidence="3" id="KW-1003">Cell membrane</keyword>
<sequence>MTGGCLLALIIAAPVFVIAASPLLGGDGTWAHLRETVLGLYIRNSLFLAFGAGLGAGLIGLFSAWCITMYQFPGRRILEWMLLLPLAMPTYLIAYAYTDFLDFNGPIQDWIRNWTGLGAREYWFPQIRSLGGAIFLFAFVLYPYVYLLCRASFLEQSVCMLDASRTMGQSRLQSFRRVAIPLARPALAAGIALVAMESLADYGAVDYFAVDTFTTGIYRTWFGLGSPIAAAQLSAGLLGVIVLVVVLERLSRGRKRFFHTTNRHQNLPRWPLSIPKKFCAFIICFLPVLIGFLIPLGILIEASTQAGFFPSLLDSLEWAWHSIVLALSASVLAVLFALILSYNVRLAPGLVSRSAARMASLGYAIPGSVIAVGVLLILGWTDRATTSLFSHHFLLSGTLAALLFAYVTRFLTLSLGTVESGLGRISPSLDQAGRTLGAGPVGVLRRIHFPMLRASTLAAALLVFVEVLKELPATLMIRPFNFDTLAVHIYQQASDERFAESAAPALMIVLVGLAPVLILSRMMSKSRAERSEVE</sequence>
<evidence type="ECO:0000256" key="2">
    <source>
        <dbReference type="ARBA" id="ARBA00022448"/>
    </source>
</evidence>
<feature type="transmembrane region" description="Helical" evidence="7">
    <location>
        <begin position="318"/>
        <end position="340"/>
    </location>
</feature>
<evidence type="ECO:0000256" key="3">
    <source>
        <dbReference type="ARBA" id="ARBA00022475"/>
    </source>
</evidence>
<comment type="similarity">
    <text evidence="7">Belongs to the binding-protein-dependent transport system permease family.</text>
</comment>
<evidence type="ECO:0000313" key="10">
    <source>
        <dbReference type="Proteomes" id="UP000525652"/>
    </source>
</evidence>
<dbReference type="InterPro" id="IPR035906">
    <property type="entry name" value="MetI-like_sf"/>
</dbReference>
<comment type="subcellular location">
    <subcellularLocation>
        <location evidence="1 7">Cell membrane</location>
        <topology evidence="1 7">Multi-pass membrane protein</topology>
    </subcellularLocation>
</comment>
<reference evidence="9 10" key="1">
    <citation type="submission" date="2020-07" db="EMBL/GenBank/DDBJ databases">
        <authorList>
            <person name="Feng X."/>
        </authorList>
    </citation>
    <scope>NUCLEOTIDE SEQUENCE [LARGE SCALE GENOMIC DNA]</scope>
    <source>
        <strain evidence="9 10">JCM14086</strain>
    </source>
</reference>
<evidence type="ECO:0000256" key="7">
    <source>
        <dbReference type="RuleBase" id="RU363032"/>
    </source>
</evidence>
<evidence type="ECO:0000256" key="6">
    <source>
        <dbReference type="ARBA" id="ARBA00023136"/>
    </source>
</evidence>
<dbReference type="PANTHER" id="PTHR30183">
    <property type="entry name" value="MOLYBDENUM TRANSPORT SYSTEM PERMEASE PROTEIN MODB"/>
    <property type="match status" value="1"/>
</dbReference>
<feature type="transmembrane region" description="Helical" evidence="7">
    <location>
        <begin position="502"/>
        <end position="520"/>
    </location>
</feature>
<dbReference type="GO" id="GO:0005886">
    <property type="term" value="C:plasma membrane"/>
    <property type="evidence" value="ECO:0007669"/>
    <property type="project" value="UniProtKB-SubCell"/>
</dbReference>
<feature type="transmembrane region" description="Helical" evidence="7">
    <location>
        <begin position="41"/>
        <end position="65"/>
    </location>
</feature>
<feature type="transmembrane region" description="Helical" evidence="7">
    <location>
        <begin position="77"/>
        <end position="97"/>
    </location>
</feature>
<keyword evidence="5 7" id="KW-1133">Transmembrane helix</keyword>
<dbReference type="PROSITE" id="PS50928">
    <property type="entry name" value="ABC_TM1"/>
    <property type="match status" value="2"/>
</dbReference>